<name>A0A4Z2JB24_9TELE</name>
<evidence type="ECO:0000313" key="6">
    <source>
        <dbReference type="EMBL" id="TNN87515.1"/>
    </source>
</evidence>
<sequence length="109" mass="11941">MGGKMATGAISTESKKISDLRVVDLKSELKQRNLDTSGVKSVLLARLRQALKDEDGDTENIQIRLSTDASNRKSGKTKGKKVDSDADTAGEEDVLFKETEENESEKVKQ</sequence>
<evidence type="ECO:0000256" key="4">
    <source>
        <dbReference type="SAM" id="MobiDB-lite"/>
    </source>
</evidence>
<dbReference type="GO" id="GO:0006357">
    <property type="term" value="P:regulation of transcription by RNA polymerase II"/>
    <property type="evidence" value="ECO:0007669"/>
    <property type="project" value="TreeGrafter"/>
</dbReference>
<dbReference type="EMBL" id="SRLO01000010">
    <property type="protein sequence ID" value="TNN87515.1"/>
    <property type="molecule type" value="Genomic_DNA"/>
</dbReference>
<dbReference type="GO" id="GO:0003723">
    <property type="term" value="F:RNA binding"/>
    <property type="evidence" value="ECO:0007669"/>
    <property type="project" value="UniProtKB-KW"/>
</dbReference>
<accession>A0A4Z2JB24</accession>
<dbReference type="FunFam" id="1.10.720.30:FF:000010">
    <property type="entry name" value="SAFB-like transcription modulator isoform X2"/>
    <property type="match status" value="1"/>
</dbReference>
<keyword evidence="2" id="KW-0694">RNA-binding</keyword>
<protein>
    <submittedName>
        <fullName evidence="6">SAFB-like transcription modulator</fullName>
    </submittedName>
</protein>
<dbReference type="InterPro" id="IPR051738">
    <property type="entry name" value="SAF_Modulators"/>
</dbReference>
<evidence type="ECO:0000256" key="1">
    <source>
        <dbReference type="ARBA" id="ARBA00004123"/>
    </source>
</evidence>
<evidence type="ECO:0000259" key="5">
    <source>
        <dbReference type="PROSITE" id="PS50800"/>
    </source>
</evidence>
<reference evidence="6 7" key="1">
    <citation type="submission" date="2019-03" db="EMBL/GenBank/DDBJ databases">
        <title>First draft genome of Liparis tanakae, snailfish: a comprehensive survey of snailfish specific genes.</title>
        <authorList>
            <person name="Kim W."/>
            <person name="Song I."/>
            <person name="Jeong J.-H."/>
            <person name="Kim D."/>
            <person name="Kim S."/>
            <person name="Ryu S."/>
            <person name="Song J.Y."/>
            <person name="Lee S.K."/>
        </authorList>
    </citation>
    <scope>NUCLEOTIDE SEQUENCE [LARGE SCALE GENOMIC DNA]</scope>
    <source>
        <tissue evidence="6">Muscle</tissue>
    </source>
</reference>
<dbReference type="Proteomes" id="UP000314294">
    <property type="component" value="Unassembled WGS sequence"/>
</dbReference>
<gene>
    <name evidence="6" type="primary">sltm</name>
    <name evidence="6" type="ORF">EYF80_002232</name>
</gene>
<dbReference type="SMART" id="SM00513">
    <property type="entry name" value="SAP"/>
    <property type="match status" value="1"/>
</dbReference>
<dbReference type="AlphaFoldDB" id="A0A4Z2JB24"/>
<dbReference type="InterPro" id="IPR036361">
    <property type="entry name" value="SAP_dom_sf"/>
</dbReference>
<dbReference type="PROSITE" id="PS50800">
    <property type="entry name" value="SAP"/>
    <property type="match status" value="1"/>
</dbReference>
<feature type="compositionally biased region" description="Basic and acidic residues" evidence="4">
    <location>
        <begin position="94"/>
        <end position="109"/>
    </location>
</feature>
<feature type="compositionally biased region" description="Polar residues" evidence="4">
    <location>
        <begin position="59"/>
        <end position="69"/>
    </location>
</feature>
<keyword evidence="3" id="KW-0539">Nucleus</keyword>
<dbReference type="Gene3D" id="1.10.720.30">
    <property type="entry name" value="SAP domain"/>
    <property type="match status" value="1"/>
</dbReference>
<dbReference type="SUPFAM" id="SSF68906">
    <property type="entry name" value="SAP domain"/>
    <property type="match status" value="1"/>
</dbReference>
<dbReference type="GO" id="GO:0043565">
    <property type="term" value="F:sequence-specific DNA binding"/>
    <property type="evidence" value="ECO:0007669"/>
    <property type="project" value="TreeGrafter"/>
</dbReference>
<dbReference type="PANTHER" id="PTHR15683">
    <property type="entry name" value="SCAFFOLD ATTACHMENT FACTOR B-RELATED"/>
    <property type="match status" value="1"/>
</dbReference>
<comment type="caution">
    <text evidence="6">The sequence shown here is derived from an EMBL/GenBank/DDBJ whole genome shotgun (WGS) entry which is preliminary data.</text>
</comment>
<dbReference type="GO" id="GO:0050684">
    <property type="term" value="P:regulation of mRNA processing"/>
    <property type="evidence" value="ECO:0007669"/>
    <property type="project" value="TreeGrafter"/>
</dbReference>
<proteinExistence type="predicted"/>
<feature type="region of interest" description="Disordered" evidence="4">
    <location>
        <begin position="55"/>
        <end position="109"/>
    </location>
</feature>
<dbReference type="OrthoDB" id="6159259at2759"/>
<organism evidence="6 7">
    <name type="scientific">Liparis tanakae</name>
    <name type="common">Tanaka's snailfish</name>
    <dbReference type="NCBI Taxonomy" id="230148"/>
    <lineage>
        <taxon>Eukaryota</taxon>
        <taxon>Metazoa</taxon>
        <taxon>Chordata</taxon>
        <taxon>Craniata</taxon>
        <taxon>Vertebrata</taxon>
        <taxon>Euteleostomi</taxon>
        <taxon>Actinopterygii</taxon>
        <taxon>Neopterygii</taxon>
        <taxon>Teleostei</taxon>
        <taxon>Neoteleostei</taxon>
        <taxon>Acanthomorphata</taxon>
        <taxon>Eupercaria</taxon>
        <taxon>Perciformes</taxon>
        <taxon>Cottioidei</taxon>
        <taxon>Cottales</taxon>
        <taxon>Liparidae</taxon>
        <taxon>Liparis</taxon>
    </lineage>
</organism>
<evidence type="ECO:0000256" key="3">
    <source>
        <dbReference type="ARBA" id="ARBA00023242"/>
    </source>
</evidence>
<dbReference type="PANTHER" id="PTHR15683:SF5">
    <property type="entry name" value="SAFB-LIKE TRANSCRIPTION MODULATOR"/>
    <property type="match status" value="1"/>
</dbReference>
<dbReference type="InterPro" id="IPR003034">
    <property type="entry name" value="SAP_dom"/>
</dbReference>
<keyword evidence="7" id="KW-1185">Reference proteome</keyword>
<evidence type="ECO:0000313" key="7">
    <source>
        <dbReference type="Proteomes" id="UP000314294"/>
    </source>
</evidence>
<dbReference type="Pfam" id="PF02037">
    <property type="entry name" value="SAP"/>
    <property type="match status" value="1"/>
</dbReference>
<feature type="domain" description="SAP" evidence="5">
    <location>
        <begin position="17"/>
        <end position="51"/>
    </location>
</feature>
<evidence type="ECO:0000256" key="2">
    <source>
        <dbReference type="ARBA" id="ARBA00022884"/>
    </source>
</evidence>
<dbReference type="GO" id="GO:0005634">
    <property type="term" value="C:nucleus"/>
    <property type="evidence" value="ECO:0007669"/>
    <property type="project" value="UniProtKB-SubCell"/>
</dbReference>
<comment type="subcellular location">
    <subcellularLocation>
        <location evidence="1">Nucleus</location>
    </subcellularLocation>
</comment>